<dbReference type="SUPFAM" id="SSF109854">
    <property type="entry name" value="DinB/YfiT-like putative metalloenzymes"/>
    <property type="match status" value="1"/>
</dbReference>
<proteinExistence type="predicted"/>
<evidence type="ECO:0000313" key="2">
    <source>
        <dbReference type="Proteomes" id="UP000316541"/>
    </source>
</evidence>
<accession>A0A544Z5W7</accession>
<sequence length="175" mass="19899">MTWTAPDVERGPRTDMACGEREMLDNWLKLRRLFLLRKCAGLTSEQLKTASVEPSNLTLLGLLRHMTEVERWWFREKFLHENLPELHITEEYEDGDFDLVADADAEADYAAFLAETAACDAAVADIDLEELADDPRAPTGKVSLRWIYIHLLEEYAQHTGHADLIRERIDGATGA</sequence>
<dbReference type="InterPro" id="IPR034660">
    <property type="entry name" value="DinB/YfiT-like"/>
</dbReference>
<organism evidence="1 2">
    <name type="scientific">Microbispora hainanensis</name>
    <dbReference type="NCBI Taxonomy" id="568844"/>
    <lineage>
        <taxon>Bacteria</taxon>
        <taxon>Bacillati</taxon>
        <taxon>Actinomycetota</taxon>
        <taxon>Actinomycetes</taxon>
        <taxon>Streptosporangiales</taxon>
        <taxon>Streptosporangiaceae</taxon>
        <taxon>Microbispora</taxon>
    </lineage>
</organism>
<dbReference type="Proteomes" id="UP000316541">
    <property type="component" value="Unassembled WGS sequence"/>
</dbReference>
<dbReference type="Gene3D" id="1.20.120.450">
    <property type="entry name" value="dinb family like domain"/>
    <property type="match status" value="1"/>
</dbReference>
<dbReference type="InterPro" id="IPR007061">
    <property type="entry name" value="MST-like"/>
</dbReference>
<dbReference type="AlphaFoldDB" id="A0A544Z5W7"/>
<name>A0A544Z5W7_9ACTN</name>
<gene>
    <name evidence="1" type="ORF">FLX08_00990</name>
</gene>
<dbReference type="Pfam" id="PF04978">
    <property type="entry name" value="MST"/>
    <property type="match status" value="1"/>
</dbReference>
<comment type="caution">
    <text evidence="1">The sequence shown here is derived from an EMBL/GenBank/DDBJ whole genome shotgun (WGS) entry which is preliminary data.</text>
</comment>
<dbReference type="EMBL" id="VIRM01000001">
    <property type="protein sequence ID" value="TQS24301.1"/>
    <property type="molecule type" value="Genomic_DNA"/>
</dbReference>
<evidence type="ECO:0000313" key="1">
    <source>
        <dbReference type="EMBL" id="TQS24301.1"/>
    </source>
</evidence>
<reference evidence="1 2" key="1">
    <citation type="submission" date="2019-07" db="EMBL/GenBank/DDBJ databases">
        <title>Microbispora hainanensis DSM 45428.</title>
        <authorList>
            <person name="Thawai C."/>
        </authorList>
    </citation>
    <scope>NUCLEOTIDE SEQUENCE [LARGE SCALE GENOMIC DNA]</scope>
    <source>
        <strain evidence="1 2">DSM 45428</strain>
    </source>
</reference>
<protein>
    <submittedName>
        <fullName evidence="1">DinB family protein</fullName>
    </submittedName>
</protein>